<dbReference type="GO" id="GO:0008168">
    <property type="term" value="F:methyltransferase activity"/>
    <property type="evidence" value="ECO:0007669"/>
    <property type="project" value="UniProtKB-KW"/>
</dbReference>
<dbReference type="Gene3D" id="3.40.50.150">
    <property type="entry name" value="Vaccinia Virus protein VP39"/>
    <property type="match status" value="1"/>
</dbReference>
<dbReference type="Pfam" id="PF13847">
    <property type="entry name" value="Methyltransf_31"/>
    <property type="match status" value="1"/>
</dbReference>
<sequence length="153" mass="16463">MRCSARLVSPREEAARLGLPNAEFVVRDVSELGETDRFDLVTAFDTIHDQAHPAQVLAGIAASLRPGGVFLMVDVQASSNLEDNLDKPLATFLYGVSTMHCMTVSLSLDGDGLGTVWGQQKAEQMLADAGFSTVEVAHVDADVFNAYYIATKD</sequence>
<evidence type="ECO:0000259" key="1">
    <source>
        <dbReference type="Pfam" id="PF13847"/>
    </source>
</evidence>
<reference evidence="2 3" key="1">
    <citation type="journal article" date="2015" name="Stand. Genomic Sci.">
        <title>Genomic Encyclopedia of Bacterial and Archaeal Type Strains, Phase III: the genomes of soil and plant-associated and newly described type strains.</title>
        <authorList>
            <person name="Whitman W.B."/>
            <person name="Woyke T."/>
            <person name="Klenk H.P."/>
            <person name="Zhou Y."/>
            <person name="Lilburn T.G."/>
            <person name="Beck B.J."/>
            <person name="De Vos P."/>
            <person name="Vandamme P."/>
            <person name="Eisen J.A."/>
            <person name="Garrity G."/>
            <person name="Hugenholtz P."/>
            <person name="Kyrpides N.C."/>
        </authorList>
    </citation>
    <scope>NUCLEOTIDE SEQUENCE [LARGE SCALE GENOMIC DNA]</scope>
    <source>
        <strain evidence="2 3">VKM Ac-2538</strain>
    </source>
</reference>
<name>A0ABY2BHE4_9ACTN</name>
<keyword evidence="3" id="KW-1185">Reference proteome</keyword>
<dbReference type="PANTHER" id="PTHR45128:SF1">
    <property type="entry name" value="S-ADENOSYLMETHIONINE-DEPENDENT METHYLTRANSFERASE RV2258C"/>
    <property type="match status" value="1"/>
</dbReference>
<evidence type="ECO:0000313" key="3">
    <source>
        <dbReference type="Proteomes" id="UP000295818"/>
    </source>
</evidence>
<gene>
    <name evidence="2" type="ORF">EV644_11111</name>
</gene>
<keyword evidence="2" id="KW-0489">Methyltransferase</keyword>
<dbReference type="InterPro" id="IPR025714">
    <property type="entry name" value="Methyltranfer_dom"/>
</dbReference>
<feature type="domain" description="Methyltransferase" evidence="1">
    <location>
        <begin position="11"/>
        <end position="130"/>
    </location>
</feature>
<keyword evidence="2" id="KW-0808">Transferase</keyword>
<organism evidence="2 3">
    <name type="scientific">Kribbella orskensis</name>
    <dbReference type="NCBI Taxonomy" id="2512216"/>
    <lineage>
        <taxon>Bacteria</taxon>
        <taxon>Bacillati</taxon>
        <taxon>Actinomycetota</taxon>
        <taxon>Actinomycetes</taxon>
        <taxon>Propionibacteriales</taxon>
        <taxon>Kribbellaceae</taxon>
        <taxon>Kribbella</taxon>
    </lineage>
</organism>
<dbReference type="InterPro" id="IPR053173">
    <property type="entry name" value="SAM-binding_MTase"/>
</dbReference>
<dbReference type="PANTHER" id="PTHR45128">
    <property type="entry name" value="METHYLTRANSFERASE TYPE 11"/>
    <property type="match status" value="1"/>
</dbReference>
<dbReference type="SUPFAM" id="SSF53335">
    <property type="entry name" value="S-adenosyl-L-methionine-dependent methyltransferases"/>
    <property type="match status" value="1"/>
</dbReference>
<comment type="caution">
    <text evidence="2">The sequence shown here is derived from an EMBL/GenBank/DDBJ whole genome shotgun (WGS) entry which is preliminary data.</text>
</comment>
<dbReference type="CDD" id="cd02440">
    <property type="entry name" value="AdoMet_MTases"/>
    <property type="match status" value="1"/>
</dbReference>
<dbReference type="RefSeq" id="WP_206751503.1">
    <property type="nucleotide sequence ID" value="NZ_SLWM01000011.1"/>
</dbReference>
<accession>A0ABY2BHE4</accession>
<proteinExistence type="predicted"/>
<dbReference type="Proteomes" id="UP000295818">
    <property type="component" value="Unassembled WGS sequence"/>
</dbReference>
<dbReference type="InterPro" id="IPR029063">
    <property type="entry name" value="SAM-dependent_MTases_sf"/>
</dbReference>
<evidence type="ECO:0000313" key="2">
    <source>
        <dbReference type="EMBL" id="TCO18773.1"/>
    </source>
</evidence>
<dbReference type="EMBL" id="SLWM01000011">
    <property type="protein sequence ID" value="TCO18773.1"/>
    <property type="molecule type" value="Genomic_DNA"/>
</dbReference>
<protein>
    <submittedName>
        <fullName evidence="2">Methyltransferase family protein</fullName>
    </submittedName>
</protein>
<dbReference type="GO" id="GO:0032259">
    <property type="term" value="P:methylation"/>
    <property type="evidence" value="ECO:0007669"/>
    <property type="project" value="UniProtKB-KW"/>
</dbReference>